<comment type="caution">
    <text evidence="1">The sequence shown here is derived from an EMBL/GenBank/DDBJ whole genome shotgun (WGS) entry which is preliminary data.</text>
</comment>
<sequence>MISAPITMKRDSKSIAFVLLFLFVLVFQIKYYYLSARCSSSNSQDFSVHTGTEMQELEDVELESTMIEQQISCDRSHYHYDICTVRGSTMLDPTTSTFFFNDSGNATVTKIRPYPRKWENFTMSVTKELTVTSGVPTRTCHVRHESPALVFSAGAYTGNFFHDFNDGFIPLYITVNAVFGGSSDVVFVVSKARDWWVSKYADLLRTFSKHQIINLDNDTATHCFPSATLGLISHGFMTMNPELIPNKKTLNDFRAFLSRAYGTNNPFTRGHPTSSPRVLLINRPRGVGRALLNLEEVKLELEKVGFDVVVFEPTPQTPMQKAYALVDSSHAMIGIHGAALTHSLFLRPGSVFVQVVPLGAEWVSEVCFANPARAMGLHYMEYRIRAEESSLIDKYGKEDMMIKDPVGFLKGKPWPQSIMDIYLKEQNVRLDLVRFRKCLKKAYKISKQFMDKEG</sequence>
<gene>
    <name evidence="1" type="ORF">L6164_020858</name>
</gene>
<reference evidence="1 2" key="1">
    <citation type="journal article" date="2022" name="DNA Res.">
        <title>Chromosomal-level genome assembly of the orchid tree Bauhinia variegata (Leguminosae; Cercidoideae) supports the allotetraploid origin hypothesis of Bauhinia.</title>
        <authorList>
            <person name="Zhong Y."/>
            <person name="Chen Y."/>
            <person name="Zheng D."/>
            <person name="Pang J."/>
            <person name="Liu Y."/>
            <person name="Luo S."/>
            <person name="Meng S."/>
            <person name="Qian L."/>
            <person name="Wei D."/>
            <person name="Dai S."/>
            <person name="Zhou R."/>
        </authorList>
    </citation>
    <scope>NUCLEOTIDE SEQUENCE [LARGE SCALE GENOMIC DNA]</scope>
    <source>
        <strain evidence="1">BV-YZ2020</strain>
    </source>
</reference>
<keyword evidence="2" id="KW-1185">Reference proteome</keyword>
<name>A0ACB9MWR2_BAUVA</name>
<organism evidence="1 2">
    <name type="scientific">Bauhinia variegata</name>
    <name type="common">Purple orchid tree</name>
    <name type="synonym">Phanera variegata</name>
    <dbReference type="NCBI Taxonomy" id="167791"/>
    <lineage>
        <taxon>Eukaryota</taxon>
        <taxon>Viridiplantae</taxon>
        <taxon>Streptophyta</taxon>
        <taxon>Embryophyta</taxon>
        <taxon>Tracheophyta</taxon>
        <taxon>Spermatophyta</taxon>
        <taxon>Magnoliopsida</taxon>
        <taxon>eudicotyledons</taxon>
        <taxon>Gunneridae</taxon>
        <taxon>Pentapetalae</taxon>
        <taxon>rosids</taxon>
        <taxon>fabids</taxon>
        <taxon>Fabales</taxon>
        <taxon>Fabaceae</taxon>
        <taxon>Cercidoideae</taxon>
        <taxon>Cercideae</taxon>
        <taxon>Bauhiniinae</taxon>
        <taxon>Bauhinia</taxon>
    </lineage>
</organism>
<accession>A0ACB9MWR2</accession>
<dbReference type="EMBL" id="CM039433">
    <property type="protein sequence ID" value="KAI4328508.1"/>
    <property type="molecule type" value="Genomic_DNA"/>
</dbReference>
<proteinExistence type="predicted"/>
<dbReference type="Proteomes" id="UP000828941">
    <property type="component" value="Chromosome 8"/>
</dbReference>
<evidence type="ECO:0000313" key="2">
    <source>
        <dbReference type="Proteomes" id="UP000828941"/>
    </source>
</evidence>
<protein>
    <submittedName>
        <fullName evidence="1">Uncharacterized protein</fullName>
    </submittedName>
</protein>
<evidence type="ECO:0000313" key="1">
    <source>
        <dbReference type="EMBL" id="KAI4328508.1"/>
    </source>
</evidence>